<keyword evidence="7" id="KW-1185">Reference proteome</keyword>
<dbReference type="PANTHER" id="PTHR16897">
    <property type="entry name" value="OS10G0105400 PROTEIN"/>
    <property type="match status" value="1"/>
</dbReference>
<dbReference type="InterPro" id="IPR036116">
    <property type="entry name" value="FN3_sf"/>
</dbReference>
<dbReference type="GO" id="GO:0008270">
    <property type="term" value="F:zinc ion binding"/>
    <property type="evidence" value="ECO:0007669"/>
    <property type="project" value="UniProtKB-KW"/>
</dbReference>
<accession>A0A8B6C2F9</accession>
<dbReference type="Gene3D" id="2.60.40.10">
    <property type="entry name" value="Immunoglobulins"/>
    <property type="match status" value="1"/>
</dbReference>
<dbReference type="Pfam" id="PF01753">
    <property type="entry name" value="zf-MYND"/>
    <property type="match status" value="1"/>
</dbReference>
<keyword evidence="2 4" id="KW-0863">Zinc-finger</keyword>
<feature type="non-terminal residue" evidence="6">
    <location>
        <position position="1227"/>
    </location>
</feature>
<dbReference type="OrthoDB" id="5282002at2759"/>
<evidence type="ECO:0000256" key="1">
    <source>
        <dbReference type="ARBA" id="ARBA00022723"/>
    </source>
</evidence>
<sequence length="1227" mass="137522">NVVDGTDSSYTVGNDINYQSDISTVSAQFSDFTSHLHGVMSYEWSVGTEPAGEDVLPFTSHGIVHKEEMNVKGDGVTSSGFAHASVQLQPNNTYYTTVRGITNAGNILLSVSDGFTVDRSPPTIRIDRLTDKTSSETYIGAGSTLYQKTPDALSAMWHYDDLESQIKRAWFSVGTYPYGSDVNAKTEVDISASLNSYFPLATVLPDITGKPNVISIWAENDAGIVGRVTSAGVIFDTTSPDQGVVKCPQYVGVLVPVNCKWTGFLDSESPIQKYIVTMGSGQGASDVYTSVVPAYFTEHSFIGVTERLKHGKVYYVTVTAVNMVDMESYAFSGPIAIDTTPPKYGRVIDLHTSYRLDVTDNSATVNFNSKVCDDEEDCDSLDATCSETLSTVSVTWQPFSDYESGIARYQIAVGTTPGGGQIRSYFDIPNDAQYYTVTDLDLMGYRTVYVSVKGENGAGLASVATSNGLHLSYLSQGLPPVSHIGINDIFRNSIGDVDFQESFDTFRGSWDVSGDPCSILKYEWQVQRIDGQIIQPWLDMGVRTSGMNDGLQMESGALYYSLLRVTNALNYTYIIRSNGVTIQQDPLIPGKVFDGDITGYDLNFQPSRTWVSANWDGFGLPSAAIAQFDVISGNPGLHVNKDILSEQTDHQKVTYYEVAVGTDRRFPKTRDNIVPFTNVGRNKSVTFYNLDLVPGSGLYYFTVKAYSASYSITTAISNGFRIGYDGSIADWTTKRRENEQNALTKIEEVKKLPVQDTIWMIDEYTSLRDDDGQNHRILSVMDTKNLYIGTLMANILELSLVQQCRDLICICALTPLAGKPRRPKSVTFKDPSYAEKAAGLDLSDLGIKYMYDGMPKENEPVKMRTCSVCRLRGTKELFKKCSSCQALLYCSRDCQKKDWNRKGDMGAHSHKIWCKKMKMYMSKTEEMRQFPFTYAQETTSEYFDMAAYKTFLEKQGVLDQGLWRRECRLHGDETKCLCSVPFGELPESEDPIFLPVESSILDEAPEKEAKLLHDWEAYYEYRGFRLDSPIAILLHWPMTLYHIIKFCYPNDHPEWWDSVDSSCFKLDLIGVEKEVEMLCLFKELGYLCPDITIDIILYGVEISKDVHNKTYEHNNVKIQIVKGPYHKRADEHRKPHLVVGLNAGLGAYQMWGQSLVKLRTDRIPAYFTDYCQYSCECARTAVEGLTFGTISDPVVNPFRNPVRKLAEENDMPWYSNGFLYRIIYPSK</sequence>
<protein>
    <recommendedName>
        <fullName evidence="5">MYND-type domain-containing protein</fullName>
    </recommendedName>
</protein>
<dbReference type="PANTHER" id="PTHR16897:SF2">
    <property type="entry name" value="OS03G0226600 PROTEIN"/>
    <property type="match status" value="1"/>
</dbReference>
<evidence type="ECO:0000313" key="7">
    <source>
        <dbReference type="Proteomes" id="UP000596742"/>
    </source>
</evidence>
<evidence type="ECO:0000256" key="3">
    <source>
        <dbReference type="ARBA" id="ARBA00022833"/>
    </source>
</evidence>
<proteinExistence type="predicted"/>
<organism evidence="6 7">
    <name type="scientific">Mytilus galloprovincialis</name>
    <name type="common">Mediterranean mussel</name>
    <dbReference type="NCBI Taxonomy" id="29158"/>
    <lineage>
        <taxon>Eukaryota</taxon>
        <taxon>Metazoa</taxon>
        <taxon>Spiralia</taxon>
        <taxon>Lophotrochozoa</taxon>
        <taxon>Mollusca</taxon>
        <taxon>Bivalvia</taxon>
        <taxon>Autobranchia</taxon>
        <taxon>Pteriomorphia</taxon>
        <taxon>Mytilida</taxon>
        <taxon>Mytiloidea</taxon>
        <taxon>Mytilidae</taxon>
        <taxon>Mytilinae</taxon>
        <taxon>Mytilus</taxon>
    </lineage>
</organism>
<dbReference type="SUPFAM" id="SSF49265">
    <property type="entry name" value="Fibronectin type III"/>
    <property type="match status" value="2"/>
</dbReference>
<evidence type="ECO:0000256" key="4">
    <source>
        <dbReference type="PROSITE-ProRule" id="PRU00134"/>
    </source>
</evidence>
<dbReference type="Gene3D" id="6.10.140.2220">
    <property type="match status" value="1"/>
</dbReference>
<feature type="domain" description="MYND-type" evidence="5">
    <location>
        <begin position="866"/>
        <end position="914"/>
    </location>
</feature>
<name>A0A8B6C2F9_MYTGA</name>
<dbReference type="SUPFAM" id="SSF144232">
    <property type="entry name" value="HIT/MYND zinc finger-like"/>
    <property type="match status" value="1"/>
</dbReference>
<dbReference type="InterPro" id="IPR046824">
    <property type="entry name" value="Mss51-like_C"/>
</dbReference>
<dbReference type="Proteomes" id="UP000596742">
    <property type="component" value="Unassembled WGS sequence"/>
</dbReference>
<evidence type="ECO:0000259" key="5">
    <source>
        <dbReference type="PROSITE" id="PS50865"/>
    </source>
</evidence>
<dbReference type="Pfam" id="PF20179">
    <property type="entry name" value="MSS51_C"/>
    <property type="match status" value="1"/>
</dbReference>
<keyword evidence="1" id="KW-0479">Metal-binding</keyword>
<evidence type="ECO:0000256" key="2">
    <source>
        <dbReference type="ARBA" id="ARBA00022771"/>
    </source>
</evidence>
<dbReference type="EMBL" id="UYJE01001029">
    <property type="protein sequence ID" value="VDH98619.1"/>
    <property type="molecule type" value="Genomic_DNA"/>
</dbReference>
<dbReference type="InterPro" id="IPR002893">
    <property type="entry name" value="Znf_MYND"/>
</dbReference>
<keyword evidence="3" id="KW-0862">Zinc</keyword>
<evidence type="ECO:0000313" key="6">
    <source>
        <dbReference type="EMBL" id="VDH98619.1"/>
    </source>
</evidence>
<dbReference type="AlphaFoldDB" id="A0A8B6C2F9"/>
<dbReference type="PROSITE" id="PS50865">
    <property type="entry name" value="ZF_MYND_2"/>
    <property type="match status" value="1"/>
</dbReference>
<reference evidence="6" key="1">
    <citation type="submission" date="2018-11" db="EMBL/GenBank/DDBJ databases">
        <authorList>
            <person name="Alioto T."/>
            <person name="Alioto T."/>
        </authorList>
    </citation>
    <scope>NUCLEOTIDE SEQUENCE</scope>
</reference>
<comment type="caution">
    <text evidence="6">The sequence shown here is derived from an EMBL/GenBank/DDBJ whole genome shotgun (WGS) entry which is preliminary data.</text>
</comment>
<dbReference type="InterPro" id="IPR013783">
    <property type="entry name" value="Ig-like_fold"/>
</dbReference>
<gene>
    <name evidence="6" type="ORF">MGAL_10B083134</name>
</gene>